<organism evidence="2 3">
    <name type="scientific">Rhizomicrobium palustre</name>
    <dbReference type="NCBI Taxonomy" id="189966"/>
    <lineage>
        <taxon>Bacteria</taxon>
        <taxon>Pseudomonadati</taxon>
        <taxon>Pseudomonadota</taxon>
        <taxon>Alphaproteobacteria</taxon>
        <taxon>Micropepsales</taxon>
        <taxon>Micropepsaceae</taxon>
        <taxon>Rhizomicrobium</taxon>
    </lineage>
</organism>
<sequence length="175" mass="18701">MRFLVPAFAMVLAASAAYAEEDLPTLLSEDGISDVKIGMKQDALERALHEKVLFNAYANGGCVAFTTKKLEAAGLGLLMFQKQLARVSVEYYSADTHPLAIKTAAGIGLGSSEEDVLKAYPGAKVKPNPADPSWHTVIWETADHSKGIVFETDGKKVKSMRAGLNPFIATPDGCS</sequence>
<reference evidence="2 3" key="1">
    <citation type="submission" date="2020-03" db="EMBL/GenBank/DDBJ databases">
        <title>Genomic Encyclopedia of Type Strains, Phase IV (KMG-IV): sequencing the most valuable type-strain genomes for metagenomic binning, comparative biology and taxonomic classification.</title>
        <authorList>
            <person name="Goeker M."/>
        </authorList>
    </citation>
    <scope>NUCLEOTIDE SEQUENCE [LARGE SCALE GENOMIC DNA]</scope>
    <source>
        <strain evidence="2 3">DSM 19867</strain>
    </source>
</reference>
<dbReference type="AlphaFoldDB" id="A0A846N413"/>
<evidence type="ECO:0000256" key="1">
    <source>
        <dbReference type="SAM" id="SignalP"/>
    </source>
</evidence>
<feature type="signal peptide" evidence="1">
    <location>
        <begin position="1"/>
        <end position="19"/>
    </location>
</feature>
<gene>
    <name evidence="2" type="ORF">FHS83_003681</name>
</gene>
<dbReference type="Proteomes" id="UP000570514">
    <property type="component" value="Unassembled WGS sequence"/>
</dbReference>
<feature type="chain" id="PRO_5032773987" evidence="1">
    <location>
        <begin position="20"/>
        <end position="175"/>
    </location>
</feature>
<evidence type="ECO:0000313" key="2">
    <source>
        <dbReference type="EMBL" id="NIK90363.1"/>
    </source>
</evidence>
<accession>A0A846N413</accession>
<keyword evidence="3" id="KW-1185">Reference proteome</keyword>
<keyword evidence="1" id="KW-0732">Signal</keyword>
<protein>
    <submittedName>
        <fullName evidence="2">Uncharacterized protein</fullName>
    </submittedName>
</protein>
<comment type="caution">
    <text evidence="2">The sequence shown here is derived from an EMBL/GenBank/DDBJ whole genome shotgun (WGS) entry which is preliminary data.</text>
</comment>
<proteinExistence type="predicted"/>
<dbReference type="RefSeq" id="WP_167084853.1">
    <property type="nucleotide sequence ID" value="NZ_BAAADC010000001.1"/>
</dbReference>
<name>A0A846N413_9PROT</name>
<evidence type="ECO:0000313" key="3">
    <source>
        <dbReference type="Proteomes" id="UP000570514"/>
    </source>
</evidence>
<dbReference type="EMBL" id="JAASRM010000001">
    <property type="protein sequence ID" value="NIK90363.1"/>
    <property type="molecule type" value="Genomic_DNA"/>
</dbReference>